<feature type="compositionally biased region" description="Polar residues" evidence="1">
    <location>
        <begin position="606"/>
        <end position="615"/>
    </location>
</feature>
<reference evidence="2" key="1">
    <citation type="submission" date="2016-03" db="EMBL/GenBank/DDBJ databases">
        <title>Updated assembly of Pseudogymnoascus destructans, the fungus causing white-nose syndrome of bats.</title>
        <authorList>
            <person name="Palmer J.M."/>
            <person name="Drees K.P."/>
            <person name="Foster J.T."/>
            <person name="Lindner D.L."/>
        </authorList>
    </citation>
    <scope>NUCLEOTIDE SEQUENCE [LARGE SCALE GENOMIC DNA]</scope>
    <source>
        <strain evidence="2">20631-21</strain>
    </source>
</reference>
<name>A0A177ACK8_9PEZI</name>
<sequence length="682" mass="75979">MASNDSVMNGPGLELLASLEQQFVESKTLHLKGKARVRLSQLSFPNPIRPIDPNLVKVLKRTFKSEGCLQQDSTFSLPAIIDDNSLTLALEGLGVGADRFKADSILSPAKFELPHNIQLACLHGLDDKAQQLLREGRTYSTNYTDGEIFCQIILCRFQNKREEAARWRARITANKEGDLGRLLKRWTIINALESIIQFRGYWNAFHLGSLDILLSIKCDEEIACYIKQIKDTITHIIGDNSLIHGVDRASLDSIQLRAPAISKMDSQYIEAEMLSDRLFPAIKDPATRSGILQRLLGIEQPILSIYTLFKDLRYLDPAARAMRALLPKRSKESLRVSFFSLFRPDGNREPLDIQDSEISYTTVSGDHNYLFGLAYRELFLGAIRYFTNTSNVSSKKDMNPIEQNVDGTKRYLGFRLLEFGQRIGFSIQTDQDALIDPSERLLADMLRSLPREIFNVNEPIPDALSALFKGYLSNSTLAASAVSRPSITTLKIGEPLSHRCGRYCGGSPDDEDRLHLFIRKMHAPLSKFPRGGHDISSFYVKTSKYQAFFGEAVIREILKPVVPGGTGEGISETSIPSAADDTVMTDGRIFTNLLPQGGIQQSREVNTDFTSQPNPTGFTHGNTHGNTDGETPKSSGLNVEFVTESDLVHSMSIFTRSRVEARAKTYAKAGLSLMDERGRPCG</sequence>
<proteinExistence type="predicted"/>
<evidence type="ECO:0000313" key="2">
    <source>
        <dbReference type="EMBL" id="OAF58914.1"/>
    </source>
</evidence>
<dbReference type="InterPro" id="IPR022198">
    <property type="entry name" value="DUF3723"/>
</dbReference>
<dbReference type="Proteomes" id="UP000077154">
    <property type="component" value="Unassembled WGS sequence"/>
</dbReference>
<dbReference type="GeneID" id="36289320"/>
<feature type="region of interest" description="Disordered" evidence="1">
    <location>
        <begin position="606"/>
        <end position="636"/>
    </location>
</feature>
<feature type="compositionally biased region" description="Low complexity" evidence="1">
    <location>
        <begin position="616"/>
        <end position="629"/>
    </location>
</feature>
<dbReference type="OrthoDB" id="4227485at2759"/>
<dbReference type="Pfam" id="PF12520">
    <property type="entry name" value="DUF3723"/>
    <property type="match status" value="1"/>
</dbReference>
<evidence type="ECO:0000256" key="1">
    <source>
        <dbReference type="SAM" id="MobiDB-lite"/>
    </source>
</evidence>
<accession>A0A177ACK8</accession>
<gene>
    <name evidence="2" type="ORF">VC83_06258</name>
</gene>
<protein>
    <submittedName>
        <fullName evidence="2">Uncharacterized protein</fullName>
    </submittedName>
</protein>
<dbReference type="VEuPathDB" id="FungiDB:GMDG_08048"/>
<organism evidence="2">
    <name type="scientific">Pseudogymnoascus destructans</name>
    <dbReference type="NCBI Taxonomy" id="655981"/>
    <lineage>
        <taxon>Eukaryota</taxon>
        <taxon>Fungi</taxon>
        <taxon>Dikarya</taxon>
        <taxon>Ascomycota</taxon>
        <taxon>Pezizomycotina</taxon>
        <taxon>Leotiomycetes</taxon>
        <taxon>Thelebolales</taxon>
        <taxon>Thelebolaceae</taxon>
        <taxon>Pseudogymnoascus</taxon>
    </lineage>
</organism>
<dbReference type="AlphaFoldDB" id="A0A177ACK8"/>
<dbReference type="EMBL" id="KV441395">
    <property type="protein sequence ID" value="OAF58914.1"/>
    <property type="molecule type" value="Genomic_DNA"/>
</dbReference>
<dbReference type="RefSeq" id="XP_024324198.1">
    <property type="nucleotide sequence ID" value="XM_024469861.1"/>
</dbReference>